<dbReference type="Pfam" id="PF03795">
    <property type="entry name" value="YCII"/>
    <property type="match status" value="1"/>
</dbReference>
<reference evidence="3 4" key="1">
    <citation type="submission" date="2017-07" db="EMBL/GenBank/DDBJ databases">
        <title>Acidovorax KNDSW TSA 6 genome sequence and assembly.</title>
        <authorList>
            <person name="Mayilraj S."/>
        </authorList>
    </citation>
    <scope>NUCLEOTIDE SEQUENCE [LARGE SCALE GENOMIC DNA]</scope>
    <source>
        <strain evidence="3 4">KNDSW-TSA6</strain>
    </source>
</reference>
<keyword evidence="4" id="KW-1185">Reference proteome</keyword>
<organism evidence="3 4">
    <name type="scientific">Acidovorax kalamii</name>
    <dbReference type="NCBI Taxonomy" id="2004485"/>
    <lineage>
        <taxon>Bacteria</taxon>
        <taxon>Pseudomonadati</taxon>
        <taxon>Pseudomonadota</taxon>
        <taxon>Betaproteobacteria</taxon>
        <taxon>Burkholderiales</taxon>
        <taxon>Comamonadaceae</taxon>
        <taxon>Acidovorax</taxon>
    </lineage>
</organism>
<sequence length="121" mass="13199">MPYMLLIMEPHGQRAERGLAGGQEAYARMQRFGEGLQARGLLRASESLASTDQAVRLQVREGQTRLVDGPFAETKEMVGGFYLLDCATRDEAVAIARACPAAEWATVEVREVAPCYHGAEA</sequence>
<evidence type="ECO:0000313" key="4">
    <source>
        <dbReference type="Proteomes" id="UP000215441"/>
    </source>
</evidence>
<gene>
    <name evidence="3" type="ORF">CBY09_12385</name>
</gene>
<dbReference type="Gene3D" id="3.30.70.1060">
    <property type="entry name" value="Dimeric alpha+beta barrel"/>
    <property type="match status" value="1"/>
</dbReference>
<dbReference type="OrthoDB" id="9807535at2"/>
<dbReference type="AlphaFoldDB" id="A0A235EL51"/>
<dbReference type="EMBL" id="NOIG01000008">
    <property type="protein sequence ID" value="OYD49751.1"/>
    <property type="molecule type" value="Genomic_DNA"/>
</dbReference>
<accession>A0A235EL51</accession>
<comment type="similarity">
    <text evidence="1">Belongs to the YciI family.</text>
</comment>
<dbReference type="SUPFAM" id="SSF54909">
    <property type="entry name" value="Dimeric alpha+beta barrel"/>
    <property type="match status" value="1"/>
</dbReference>
<evidence type="ECO:0000313" key="3">
    <source>
        <dbReference type="EMBL" id="OYD49751.1"/>
    </source>
</evidence>
<name>A0A235EL51_9BURK</name>
<feature type="domain" description="YCII-related" evidence="2">
    <location>
        <begin position="14"/>
        <end position="114"/>
    </location>
</feature>
<dbReference type="Proteomes" id="UP000215441">
    <property type="component" value="Unassembled WGS sequence"/>
</dbReference>
<evidence type="ECO:0000259" key="2">
    <source>
        <dbReference type="Pfam" id="PF03795"/>
    </source>
</evidence>
<comment type="caution">
    <text evidence="3">The sequence shown here is derived from an EMBL/GenBank/DDBJ whole genome shotgun (WGS) entry which is preliminary data.</text>
</comment>
<evidence type="ECO:0000256" key="1">
    <source>
        <dbReference type="ARBA" id="ARBA00007689"/>
    </source>
</evidence>
<dbReference type="InterPro" id="IPR011008">
    <property type="entry name" value="Dimeric_a/b-barrel"/>
</dbReference>
<dbReference type="RefSeq" id="WP_063462260.1">
    <property type="nucleotide sequence ID" value="NZ_NOIG01000008.1"/>
</dbReference>
<dbReference type="PANTHER" id="PTHR35174">
    <property type="entry name" value="BLL7171 PROTEIN-RELATED"/>
    <property type="match status" value="1"/>
</dbReference>
<protein>
    <submittedName>
        <fullName evidence="3">Dehydrogenase</fullName>
    </submittedName>
</protein>
<proteinExistence type="inferred from homology"/>
<dbReference type="InterPro" id="IPR005545">
    <property type="entry name" value="YCII"/>
</dbReference>
<dbReference type="PANTHER" id="PTHR35174:SF3">
    <property type="entry name" value="BLL7171 PROTEIN"/>
    <property type="match status" value="1"/>
</dbReference>